<dbReference type="SUPFAM" id="SSF51556">
    <property type="entry name" value="Metallo-dependent hydrolases"/>
    <property type="match status" value="1"/>
</dbReference>
<evidence type="ECO:0000313" key="3">
    <source>
        <dbReference type="EMBL" id="MFM0641115.1"/>
    </source>
</evidence>
<dbReference type="PANTHER" id="PTHR21240">
    <property type="entry name" value="2-AMINO-3-CARBOXYLMUCONATE-6-SEMIALDEHYDE DECARBOXYLASE"/>
    <property type="match status" value="1"/>
</dbReference>
<feature type="domain" description="Amidohydrolase-related" evidence="2">
    <location>
        <begin position="28"/>
        <end position="343"/>
    </location>
</feature>
<protein>
    <submittedName>
        <fullName evidence="3">Amidohydrolase family protein</fullName>
    </submittedName>
</protein>
<dbReference type="EMBL" id="JAQQCF010000036">
    <property type="protein sequence ID" value="MFM0641115.1"/>
    <property type="molecule type" value="Genomic_DNA"/>
</dbReference>
<dbReference type="Pfam" id="PF04909">
    <property type="entry name" value="Amidohydro_2"/>
    <property type="match status" value="1"/>
</dbReference>
<dbReference type="InterPro" id="IPR032466">
    <property type="entry name" value="Metal_Hydrolase"/>
</dbReference>
<gene>
    <name evidence="3" type="ORF">PQQ63_30905</name>
</gene>
<keyword evidence="4" id="KW-1185">Reference proteome</keyword>
<dbReference type="Proteomes" id="UP001629432">
    <property type="component" value="Unassembled WGS sequence"/>
</dbReference>
<proteinExistence type="predicted"/>
<dbReference type="Gene3D" id="3.20.20.140">
    <property type="entry name" value="Metal-dependent hydrolases"/>
    <property type="match status" value="1"/>
</dbReference>
<dbReference type="RefSeq" id="WP_408237632.1">
    <property type="nucleotide sequence ID" value="NZ_JAQQCF010000036.1"/>
</dbReference>
<evidence type="ECO:0000256" key="1">
    <source>
        <dbReference type="ARBA" id="ARBA00023239"/>
    </source>
</evidence>
<accession>A0ABW9E0T8</accession>
<sequence>MSTYADKPDAADGLPDPAPSLHHLPAIIDVHSHALLPVWLDALRKTTAPGVQPKIAGAPVPTWSEAKHLAVMDANGIAVSVLSWPSATSIIRAGGREARELARTMNEEFARIISRNPDRFGAFAILPMDDIDAALDEMSYALDVLHLDGISSSTHVNGCYLGEPHFDKLFAEMHRRSVTLFVHPTWPPGFDVSKPCLNPAILEFMFETTRMATNMVLTGAKERFSNINVICTHAGGTIPYLAPRISILEPIFGAGPGRLMLSSEEIFKGLSSFYFDLTAGTSRVSLEGLRQLVPPSRLLMGFDYPMMPESEIAPAMTAFDNFEPFNAADRALIMQGNAMQLFPRFQTRVGL</sequence>
<evidence type="ECO:0000259" key="2">
    <source>
        <dbReference type="Pfam" id="PF04909"/>
    </source>
</evidence>
<keyword evidence="1" id="KW-0456">Lyase</keyword>
<reference evidence="3 4" key="1">
    <citation type="journal article" date="2024" name="Chem. Sci.">
        <title>Discovery of megapolipeptins by genome mining of a Burkholderiales bacteria collection.</title>
        <authorList>
            <person name="Paulo B.S."/>
            <person name="Recchia M.J.J."/>
            <person name="Lee S."/>
            <person name="Fergusson C.H."/>
            <person name="Romanowski S.B."/>
            <person name="Hernandez A."/>
            <person name="Krull N."/>
            <person name="Liu D.Y."/>
            <person name="Cavanagh H."/>
            <person name="Bos A."/>
            <person name="Gray C.A."/>
            <person name="Murphy B.T."/>
            <person name="Linington R.G."/>
            <person name="Eustaquio A.S."/>
        </authorList>
    </citation>
    <scope>NUCLEOTIDE SEQUENCE [LARGE SCALE GENOMIC DNA]</scope>
    <source>
        <strain evidence="3 4">RL17-338-BIC-A</strain>
    </source>
</reference>
<comment type="caution">
    <text evidence="3">The sequence shown here is derived from an EMBL/GenBank/DDBJ whole genome shotgun (WGS) entry which is preliminary data.</text>
</comment>
<organism evidence="3 4">
    <name type="scientific">Paraburkholderia metrosideri</name>
    <dbReference type="NCBI Taxonomy" id="580937"/>
    <lineage>
        <taxon>Bacteria</taxon>
        <taxon>Pseudomonadati</taxon>
        <taxon>Pseudomonadota</taxon>
        <taxon>Betaproteobacteria</taxon>
        <taxon>Burkholderiales</taxon>
        <taxon>Burkholderiaceae</taxon>
        <taxon>Paraburkholderia</taxon>
    </lineage>
</organism>
<dbReference type="InterPro" id="IPR032465">
    <property type="entry name" value="ACMSD"/>
</dbReference>
<name>A0ABW9E0T8_9BURK</name>
<dbReference type="InterPro" id="IPR006680">
    <property type="entry name" value="Amidohydro-rel"/>
</dbReference>
<dbReference type="PANTHER" id="PTHR21240:SF28">
    <property type="entry name" value="ISO-OROTATE DECARBOXYLASE (EUROFUNG)"/>
    <property type="match status" value="1"/>
</dbReference>
<evidence type="ECO:0000313" key="4">
    <source>
        <dbReference type="Proteomes" id="UP001629432"/>
    </source>
</evidence>